<dbReference type="Gene3D" id="3.40.50.1820">
    <property type="entry name" value="alpha/beta hydrolase"/>
    <property type="match status" value="1"/>
</dbReference>
<evidence type="ECO:0000313" key="2">
    <source>
        <dbReference type="EMBL" id="MFC7616863.1"/>
    </source>
</evidence>
<feature type="region of interest" description="Disordered" evidence="1">
    <location>
        <begin position="214"/>
        <end position="262"/>
    </location>
</feature>
<organism evidence="2 3">
    <name type="scientific">Actinokineospora soli</name>
    <dbReference type="NCBI Taxonomy" id="1048753"/>
    <lineage>
        <taxon>Bacteria</taxon>
        <taxon>Bacillati</taxon>
        <taxon>Actinomycetota</taxon>
        <taxon>Actinomycetes</taxon>
        <taxon>Pseudonocardiales</taxon>
        <taxon>Pseudonocardiaceae</taxon>
        <taxon>Actinokineospora</taxon>
    </lineage>
</organism>
<feature type="compositionally biased region" description="Polar residues" evidence="1">
    <location>
        <begin position="248"/>
        <end position="262"/>
    </location>
</feature>
<gene>
    <name evidence="2" type="ORF">ACFQV2_28845</name>
</gene>
<proteinExistence type="predicted"/>
<keyword evidence="3" id="KW-1185">Reference proteome</keyword>
<evidence type="ECO:0008006" key="4">
    <source>
        <dbReference type="Google" id="ProtNLM"/>
    </source>
</evidence>
<evidence type="ECO:0000256" key="1">
    <source>
        <dbReference type="SAM" id="MobiDB-lite"/>
    </source>
</evidence>
<accession>A0ABW2TWM7</accession>
<dbReference type="InterPro" id="IPR029058">
    <property type="entry name" value="AB_hydrolase_fold"/>
</dbReference>
<comment type="caution">
    <text evidence="2">The sequence shown here is derived from an EMBL/GenBank/DDBJ whole genome shotgun (WGS) entry which is preliminary data.</text>
</comment>
<name>A0ABW2TWM7_9PSEU</name>
<protein>
    <recommendedName>
        <fullName evidence="4">Esterase</fullName>
    </recommendedName>
</protein>
<dbReference type="EMBL" id="JBHTEY010000004">
    <property type="protein sequence ID" value="MFC7616863.1"/>
    <property type="molecule type" value="Genomic_DNA"/>
</dbReference>
<feature type="compositionally biased region" description="Low complexity" evidence="1">
    <location>
        <begin position="233"/>
        <end position="244"/>
    </location>
</feature>
<evidence type="ECO:0000313" key="3">
    <source>
        <dbReference type="Proteomes" id="UP001596512"/>
    </source>
</evidence>
<dbReference type="SUPFAM" id="SSF53474">
    <property type="entry name" value="alpha/beta-Hydrolases"/>
    <property type="match status" value="1"/>
</dbReference>
<dbReference type="Proteomes" id="UP001596512">
    <property type="component" value="Unassembled WGS sequence"/>
</dbReference>
<sequence>MGGIALLGACGKPGAAAPLTPAAPPADPALTVTPRTVETPSVSELVYRSGSAGDVKLVVMRPREVSGVLPVCLAFHGHGRSARQFVELGVPSLLTATDRAGTPPFAVAAVDGKDWGPDAMRVVADELPGWLTTAGVAASPFAVMGISTGAVAALEYAREPGPTVVAAVSPAVFRDWDSAALFGLADEARWAATDPLRAPANVKTAVWCGEDDDLAPRSATWSRTPARRRSSRPARATTTPTGPRSCPPCSSTSAGSSVNGNGSIKNARAVTVGPVKKRVVVVLLALSTVGCSAEPPPVKAGGPAPQESPERLYSEFVTRLSRADGPAVCALFTPSGRAAFQDEWGVTQCDLGVTEAARGVGDPAEFAAKSPDSTIRDSATVVEMSGCQVGAMKALSAPEGWLIDAYLHPDAVDDC</sequence>
<reference evidence="3" key="1">
    <citation type="journal article" date="2019" name="Int. J. Syst. Evol. Microbiol.">
        <title>The Global Catalogue of Microorganisms (GCM) 10K type strain sequencing project: providing services to taxonomists for standard genome sequencing and annotation.</title>
        <authorList>
            <consortium name="The Broad Institute Genomics Platform"/>
            <consortium name="The Broad Institute Genome Sequencing Center for Infectious Disease"/>
            <person name="Wu L."/>
            <person name="Ma J."/>
        </authorList>
    </citation>
    <scope>NUCLEOTIDE SEQUENCE [LARGE SCALE GENOMIC DNA]</scope>
    <source>
        <strain evidence="3">JCM 17695</strain>
    </source>
</reference>